<dbReference type="InterPro" id="IPR050249">
    <property type="entry name" value="Pseudomonas-type_ThrB"/>
</dbReference>
<dbReference type="InterPro" id="IPR002575">
    <property type="entry name" value="Aminoglycoside_PTrfase"/>
</dbReference>
<dbReference type="InterPro" id="IPR011009">
    <property type="entry name" value="Kinase-like_dom_sf"/>
</dbReference>
<dbReference type="RefSeq" id="WP_229729737.1">
    <property type="nucleotide sequence ID" value="NZ_BMFU01000002.1"/>
</dbReference>
<comment type="similarity">
    <text evidence="1">Belongs to the pseudomonas-type ThrB family.</text>
</comment>
<dbReference type="PANTHER" id="PTHR21064:SF6">
    <property type="entry name" value="AMINOGLYCOSIDE PHOSPHOTRANSFERASE DOMAIN-CONTAINING PROTEIN"/>
    <property type="match status" value="1"/>
</dbReference>
<dbReference type="Pfam" id="PF01636">
    <property type="entry name" value="APH"/>
    <property type="match status" value="1"/>
</dbReference>
<evidence type="ECO:0000256" key="1">
    <source>
        <dbReference type="ARBA" id="ARBA00038240"/>
    </source>
</evidence>
<name>A0ABQ1Z5L4_9BACL</name>
<evidence type="ECO:0000313" key="3">
    <source>
        <dbReference type="EMBL" id="GGH51223.1"/>
    </source>
</evidence>
<dbReference type="SUPFAM" id="SSF56112">
    <property type="entry name" value="Protein kinase-like (PK-like)"/>
    <property type="match status" value="1"/>
</dbReference>
<organism evidence="3 4">
    <name type="scientific">Paenibacillus silvae</name>
    <dbReference type="NCBI Taxonomy" id="1325358"/>
    <lineage>
        <taxon>Bacteria</taxon>
        <taxon>Bacillati</taxon>
        <taxon>Bacillota</taxon>
        <taxon>Bacilli</taxon>
        <taxon>Bacillales</taxon>
        <taxon>Paenibacillaceae</taxon>
        <taxon>Paenibacillus</taxon>
    </lineage>
</organism>
<evidence type="ECO:0000259" key="2">
    <source>
        <dbReference type="Pfam" id="PF01636"/>
    </source>
</evidence>
<sequence length="338" mass="38771">MFHFESEKELQQTLLQCKQAALQALSYYQLDWEQIRFNQLSGTCTFVLETQEKQKLLLRIHSGMDIQEIESELLFLESLHANSDLIIPRGLVSAAGSRVITLERDGDVEYHATLLSWVEGEHSQGALTDDQVYQEGVLLAKLHQATEGLTLAQNSNFKRPAWGQQTFQQAWARLTKYYSNFLREAEFQLYREAADRVSSWLATLSVEKNSYGLIHGDLHQGNIVFHDGQPRAIDFGRCGYGFFTYDMAHVILGLYPAQRKLVIQGYESIRTLDQDWYTALEAFFVMVLIENTSHHAPNPRETESLQAEQPYAQAILQHYLDGKPFLFNAIDIISRDSR</sequence>
<comment type="caution">
    <text evidence="3">The sequence shown here is derived from an EMBL/GenBank/DDBJ whole genome shotgun (WGS) entry which is preliminary data.</text>
</comment>
<proteinExistence type="inferred from homology"/>
<accession>A0ABQ1Z5L4</accession>
<dbReference type="EMBL" id="BMFU01000002">
    <property type="protein sequence ID" value="GGH51223.1"/>
    <property type="molecule type" value="Genomic_DNA"/>
</dbReference>
<evidence type="ECO:0000313" key="4">
    <source>
        <dbReference type="Proteomes" id="UP000652153"/>
    </source>
</evidence>
<feature type="domain" description="Aminoglycoside phosphotransferase" evidence="2">
    <location>
        <begin position="45"/>
        <end position="266"/>
    </location>
</feature>
<dbReference type="Gene3D" id="3.90.1200.10">
    <property type="match status" value="1"/>
</dbReference>
<dbReference type="PANTHER" id="PTHR21064">
    <property type="entry name" value="AMINOGLYCOSIDE PHOSPHOTRANSFERASE DOMAIN-CONTAINING PROTEIN-RELATED"/>
    <property type="match status" value="1"/>
</dbReference>
<reference evidence="4" key="1">
    <citation type="journal article" date="2019" name="Int. J. Syst. Evol. Microbiol.">
        <title>The Global Catalogue of Microorganisms (GCM) 10K type strain sequencing project: providing services to taxonomists for standard genome sequencing and annotation.</title>
        <authorList>
            <consortium name="The Broad Institute Genomics Platform"/>
            <consortium name="The Broad Institute Genome Sequencing Center for Infectious Disease"/>
            <person name="Wu L."/>
            <person name="Ma J."/>
        </authorList>
    </citation>
    <scope>NUCLEOTIDE SEQUENCE [LARGE SCALE GENOMIC DNA]</scope>
    <source>
        <strain evidence="4">CGMCC 1.12770</strain>
    </source>
</reference>
<dbReference type="Proteomes" id="UP000652153">
    <property type="component" value="Unassembled WGS sequence"/>
</dbReference>
<protein>
    <submittedName>
        <fullName evidence="3">Aminoglycoside phosphotransferase</fullName>
    </submittedName>
</protein>
<gene>
    <name evidence="3" type="ORF">GCM10008014_16840</name>
</gene>
<keyword evidence="4" id="KW-1185">Reference proteome</keyword>